<evidence type="ECO:0000313" key="1">
    <source>
        <dbReference type="EMBL" id="MPM09724.1"/>
    </source>
</evidence>
<organism evidence="1">
    <name type="scientific">bioreactor metagenome</name>
    <dbReference type="NCBI Taxonomy" id="1076179"/>
    <lineage>
        <taxon>unclassified sequences</taxon>
        <taxon>metagenomes</taxon>
        <taxon>ecological metagenomes</taxon>
    </lineage>
</organism>
<sequence>MCMKNRMEGGQESIGDRSHHCIDENAKRGGDKQGYAIEIGIGNRSAELTDGQQGEQDGDKQCVWFHMAIL</sequence>
<protein>
    <submittedName>
        <fullName evidence="1">Uncharacterized protein</fullName>
    </submittedName>
</protein>
<accession>A0A644X6E2</accession>
<comment type="caution">
    <text evidence="1">The sequence shown here is derived from an EMBL/GenBank/DDBJ whole genome shotgun (WGS) entry which is preliminary data.</text>
</comment>
<name>A0A644X6E2_9ZZZZ</name>
<gene>
    <name evidence="1" type="ORF">SDC9_56046</name>
</gene>
<dbReference type="EMBL" id="VSSQ01001604">
    <property type="protein sequence ID" value="MPM09724.1"/>
    <property type="molecule type" value="Genomic_DNA"/>
</dbReference>
<dbReference type="AlphaFoldDB" id="A0A644X6E2"/>
<reference evidence="1" key="1">
    <citation type="submission" date="2019-08" db="EMBL/GenBank/DDBJ databases">
        <authorList>
            <person name="Kucharzyk K."/>
            <person name="Murdoch R.W."/>
            <person name="Higgins S."/>
            <person name="Loffler F."/>
        </authorList>
    </citation>
    <scope>NUCLEOTIDE SEQUENCE</scope>
</reference>
<proteinExistence type="predicted"/>